<dbReference type="SUPFAM" id="SSF52833">
    <property type="entry name" value="Thioredoxin-like"/>
    <property type="match status" value="1"/>
</dbReference>
<dbReference type="InterPro" id="IPR000866">
    <property type="entry name" value="AhpC/TSA"/>
</dbReference>
<proteinExistence type="predicted"/>
<organism evidence="3 4">
    <name type="scientific">Niabella yanshanensis</name>
    <dbReference type="NCBI Taxonomy" id="577386"/>
    <lineage>
        <taxon>Bacteria</taxon>
        <taxon>Pseudomonadati</taxon>
        <taxon>Bacteroidota</taxon>
        <taxon>Chitinophagia</taxon>
        <taxon>Chitinophagales</taxon>
        <taxon>Chitinophagaceae</taxon>
        <taxon>Niabella</taxon>
    </lineage>
</organism>
<dbReference type="RefSeq" id="WP_114790849.1">
    <property type="nucleotide sequence ID" value="NZ_CP139960.1"/>
</dbReference>
<reference evidence="3 4" key="1">
    <citation type="submission" date="2023-12" db="EMBL/GenBank/DDBJ databases">
        <title>Genome sequencing and assembly of bacterial species from a model synthetic community.</title>
        <authorList>
            <person name="Hogle S.L."/>
        </authorList>
    </citation>
    <scope>NUCLEOTIDE SEQUENCE [LARGE SCALE GENOMIC DNA]</scope>
    <source>
        <strain evidence="3 4">HAMBI_3031</strain>
    </source>
</reference>
<feature type="domain" description="Thioredoxin" evidence="2">
    <location>
        <begin position="35"/>
        <end position="171"/>
    </location>
</feature>
<dbReference type="Gene3D" id="3.40.30.10">
    <property type="entry name" value="Glutaredoxin"/>
    <property type="match status" value="1"/>
</dbReference>
<keyword evidence="1" id="KW-1133">Transmembrane helix</keyword>
<keyword evidence="4" id="KW-1185">Reference proteome</keyword>
<dbReference type="Pfam" id="PF00578">
    <property type="entry name" value="AhpC-TSA"/>
    <property type="match status" value="1"/>
</dbReference>
<dbReference type="InterPro" id="IPR036249">
    <property type="entry name" value="Thioredoxin-like_sf"/>
</dbReference>
<evidence type="ECO:0000313" key="4">
    <source>
        <dbReference type="Proteomes" id="UP001325680"/>
    </source>
</evidence>
<accession>A0ABZ0W4Q0</accession>
<keyword evidence="1" id="KW-0472">Membrane</keyword>
<name>A0ABZ0W4Q0_9BACT</name>
<protein>
    <submittedName>
        <fullName evidence="3">Redoxin domain-containing protein</fullName>
    </submittedName>
</protein>
<evidence type="ECO:0000313" key="3">
    <source>
        <dbReference type="EMBL" id="WQD38101.1"/>
    </source>
</evidence>
<dbReference type="EMBL" id="CP139960">
    <property type="protein sequence ID" value="WQD38101.1"/>
    <property type="molecule type" value="Genomic_DNA"/>
</dbReference>
<dbReference type="InterPro" id="IPR013766">
    <property type="entry name" value="Thioredoxin_domain"/>
</dbReference>
<dbReference type="Proteomes" id="UP001325680">
    <property type="component" value="Chromosome"/>
</dbReference>
<sequence length="171" mass="19735">MRIFAKYFTILALLGIGGFLVYRIVHTLNKKSLVKERISTLPPFNFYTLNNTHFGSDSLIKDKSTVIIYFNTGCEHCQYETNQILKNAETLQKSNFLLVSSESENLLRNFYRQYNLSAFPFVRLLRDADNIMYQIFGAKSVPTIFIYAKNGHLLKKYDGEVKIEALIDAVK</sequence>
<keyword evidence="1" id="KW-0812">Transmembrane</keyword>
<evidence type="ECO:0000256" key="1">
    <source>
        <dbReference type="SAM" id="Phobius"/>
    </source>
</evidence>
<feature type="transmembrane region" description="Helical" evidence="1">
    <location>
        <begin position="7"/>
        <end position="25"/>
    </location>
</feature>
<gene>
    <name evidence="3" type="ORF">U0035_20750</name>
</gene>
<evidence type="ECO:0000259" key="2">
    <source>
        <dbReference type="PROSITE" id="PS51352"/>
    </source>
</evidence>
<dbReference type="PROSITE" id="PS51352">
    <property type="entry name" value="THIOREDOXIN_2"/>
    <property type="match status" value="1"/>
</dbReference>